<evidence type="ECO:0000313" key="1">
    <source>
        <dbReference type="EMBL" id="TKD49218.1"/>
    </source>
</evidence>
<comment type="caution">
    <text evidence="1">The sequence shown here is derived from an EMBL/GenBank/DDBJ whole genome shotgun (WGS) entry which is preliminary data.</text>
</comment>
<reference evidence="1 2" key="1">
    <citation type="submission" date="2019-04" db="EMBL/GenBank/DDBJ databases">
        <title>Genome sequence of Streptococcus mitis strain ColumbLawn.</title>
        <authorList>
            <person name="Mungovan B.A."/>
            <person name="Maclea K.S."/>
        </authorList>
    </citation>
    <scope>NUCLEOTIDE SEQUENCE [LARGE SCALE GENOMIC DNA]</scope>
    <source>
        <strain evidence="1 2">ColumbLawn</strain>
    </source>
</reference>
<sequence length="359" mass="42007">MIFLINEEVLQEAEKYKDSIEYLLDSFYRGKHIIDFENLILLEDNLIPLFEDNTNIRKAIEYYKVQRQNISALRTQVQQYVEVGLDEYSISFEKEPRVVKINISYFDRELTQCWLLSENVSDCEFYLSMVYNAKHFGHYPELFKDEVRLSFEIDNGAGCGTSELLERRINSKKVVLCIVDSDKKNMDDEIGGTSGQVLSRWQELAKSSTISDLYILNVREKENLILPSLYLEYSEFSSSKKITLRHLKSFEKTKKEEYLAFVKLSDKNKSMRYDKNSEVKDELCLTNSMKSIGKQALTQFAKKKLYTKEFSLLIDVTDVAQDENLIDLFKEIPDYLVADYNNLIKKIYTFACSLSKVRI</sequence>
<dbReference type="Proteomes" id="UP000309542">
    <property type="component" value="Unassembled WGS sequence"/>
</dbReference>
<accession>A0A4V5PU68</accession>
<dbReference type="AlphaFoldDB" id="A0A4V5PU68"/>
<evidence type="ECO:0000313" key="2">
    <source>
        <dbReference type="Proteomes" id="UP000309542"/>
    </source>
</evidence>
<dbReference type="EMBL" id="SWFJ01000009">
    <property type="protein sequence ID" value="TKD49218.1"/>
    <property type="molecule type" value="Genomic_DNA"/>
</dbReference>
<dbReference type="RefSeq" id="WP_136937421.1">
    <property type="nucleotide sequence ID" value="NZ_SWFJ01000009.1"/>
</dbReference>
<proteinExistence type="predicted"/>
<organism evidence="1 2">
    <name type="scientific">Streptococcus mitis</name>
    <dbReference type="NCBI Taxonomy" id="28037"/>
    <lineage>
        <taxon>Bacteria</taxon>
        <taxon>Bacillati</taxon>
        <taxon>Bacillota</taxon>
        <taxon>Bacilli</taxon>
        <taxon>Lactobacillales</taxon>
        <taxon>Streptococcaceae</taxon>
        <taxon>Streptococcus</taxon>
        <taxon>Streptococcus mitis group</taxon>
    </lineage>
</organism>
<name>A0A4V5PU68_STRMT</name>
<protein>
    <submittedName>
        <fullName evidence="1">Uncharacterized protein</fullName>
    </submittedName>
</protein>
<gene>
    <name evidence="1" type="ORF">FBF73_07660</name>
</gene>